<dbReference type="InterPro" id="IPR007942">
    <property type="entry name" value="PLipase-like"/>
</dbReference>
<sequence>MGATLSLDGNNNIASSSDNHKEKRKCGRTRKLRPQEGGDSNRQITCVINSSFISRGETSENPAVTKGPIICPVWSGKNAFFPGSEEANVLPAVDTALPRITATAEEKQMGMKMMESMSKELPMLELKSCDNTLCNNAFDSDSGQVDNGVPNAENDAAKTNTEEQLEIQLKLTLRSQEGDHDSHEGMDDIMKVCASEGVASATIGASVFHMFHNFDDMDLEGISSADPSGMRARQYSVKASLVPTLNAIIEKHGDIAQDCPLTSGDILTNILERVCQAVEDLGALPFSKLHISVLKSIYSTVSDAELLKLNVKWLRDRCDELVETVSGIRKYKSLKSDIKEHTTSIKYKKTAIELKRTEMMKLQSEIQSLENEVASMTEKTEELEKTMSSVKSKCSYFRHNSLVNGLL</sequence>
<comment type="caution">
    <text evidence="3">The sequence shown here is derived from an EMBL/GenBank/DDBJ whole genome shotgun (WGS) entry which is preliminary data.</text>
</comment>
<dbReference type="PANTHER" id="PTHR35358">
    <property type="entry name" value="OS06G0711100 PROTEIN"/>
    <property type="match status" value="1"/>
</dbReference>
<name>A0A1R3JBW1_9ROSI</name>
<dbReference type="PANTHER" id="PTHR35358:SF7">
    <property type="entry name" value="EXPRESSED PROTEIN"/>
    <property type="match status" value="1"/>
</dbReference>
<accession>A0A1R3JBW1</accession>
<gene>
    <name evidence="3" type="ORF">COLO4_17698</name>
</gene>
<protein>
    <submittedName>
        <fullName evidence="3">Phospholipase-like protein</fullName>
    </submittedName>
</protein>
<dbReference type="EMBL" id="AWUE01016378">
    <property type="protein sequence ID" value="OMO92284.1"/>
    <property type="molecule type" value="Genomic_DNA"/>
</dbReference>
<dbReference type="Pfam" id="PF05278">
    <property type="entry name" value="PEARLI-4"/>
    <property type="match status" value="1"/>
</dbReference>
<evidence type="ECO:0000313" key="4">
    <source>
        <dbReference type="Proteomes" id="UP000187203"/>
    </source>
</evidence>
<reference evidence="4" key="1">
    <citation type="submission" date="2013-09" db="EMBL/GenBank/DDBJ databases">
        <title>Corchorus olitorius genome sequencing.</title>
        <authorList>
            <person name="Alam M."/>
            <person name="Haque M.S."/>
            <person name="Islam M.S."/>
            <person name="Emdad E.M."/>
            <person name="Islam M.M."/>
            <person name="Ahmed B."/>
            <person name="Halim A."/>
            <person name="Hossen Q.M.M."/>
            <person name="Hossain M.Z."/>
            <person name="Ahmed R."/>
            <person name="Khan M.M."/>
            <person name="Islam R."/>
            <person name="Rashid M.M."/>
            <person name="Khan S.A."/>
            <person name="Rahman M.S."/>
            <person name="Alam M."/>
            <person name="Yahiya A.S."/>
            <person name="Khan M.S."/>
            <person name="Azam M.S."/>
            <person name="Haque T."/>
            <person name="Lashkar M.Z.H."/>
            <person name="Akhand A.I."/>
            <person name="Morshed G."/>
            <person name="Roy S."/>
            <person name="Uddin K.S."/>
            <person name="Rabeya T."/>
            <person name="Hossain A.S."/>
            <person name="Chowdhury A."/>
            <person name="Snigdha A.R."/>
            <person name="Mortoza M.S."/>
            <person name="Matin S.A."/>
            <person name="Hoque S.M.E."/>
            <person name="Islam M.K."/>
            <person name="Roy D.K."/>
            <person name="Haider R."/>
            <person name="Moosa M.M."/>
            <person name="Elias S.M."/>
            <person name="Hasan A.M."/>
            <person name="Jahan S."/>
            <person name="Shafiuddin M."/>
            <person name="Mahmood N."/>
            <person name="Shommy N.S."/>
        </authorList>
    </citation>
    <scope>NUCLEOTIDE SEQUENCE [LARGE SCALE GENOMIC DNA]</scope>
    <source>
        <strain evidence="4">cv. O-4</strain>
    </source>
</reference>
<keyword evidence="1" id="KW-0175">Coiled coil</keyword>
<feature type="compositionally biased region" description="Polar residues" evidence="2">
    <location>
        <begin position="7"/>
        <end position="17"/>
    </location>
</feature>
<organism evidence="3 4">
    <name type="scientific">Corchorus olitorius</name>
    <dbReference type="NCBI Taxonomy" id="93759"/>
    <lineage>
        <taxon>Eukaryota</taxon>
        <taxon>Viridiplantae</taxon>
        <taxon>Streptophyta</taxon>
        <taxon>Embryophyta</taxon>
        <taxon>Tracheophyta</taxon>
        <taxon>Spermatophyta</taxon>
        <taxon>Magnoliopsida</taxon>
        <taxon>eudicotyledons</taxon>
        <taxon>Gunneridae</taxon>
        <taxon>Pentapetalae</taxon>
        <taxon>rosids</taxon>
        <taxon>malvids</taxon>
        <taxon>Malvales</taxon>
        <taxon>Malvaceae</taxon>
        <taxon>Grewioideae</taxon>
        <taxon>Apeibeae</taxon>
        <taxon>Corchorus</taxon>
    </lineage>
</organism>
<evidence type="ECO:0000313" key="3">
    <source>
        <dbReference type="EMBL" id="OMO92284.1"/>
    </source>
</evidence>
<dbReference type="Gene3D" id="1.10.287.1490">
    <property type="match status" value="1"/>
</dbReference>
<keyword evidence="4" id="KW-1185">Reference proteome</keyword>
<evidence type="ECO:0000256" key="1">
    <source>
        <dbReference type="SAM" id="Coils"/>
    </source>
</evidence>
<proteinExistence type="predicted"/>
<feature type="compositionally biased region" description="Basic residues" evidence="2">
    <location>
        <begin position="22"/>
        <end position="32"/>
    </location>
</feature>
<dbReference type="OrthoDB" id="1506770at2759"/>
<feature type="region of interest" description="Disordered" evidence="2">
    <location>
        <begin position="1"/>
        <end position="41"/>
    </location>
</feature>
<evidence type="ECO:0000256" key="2">
    <source>
        <dbReference type="SAM" id="MobiDB-lite"/>
    </source>
</evidence>
<dbReference type="Proteomes" id="UP000187203">
    <property type="component" value="Unassembled WGS sequence"/>
</dbReference>
<dbReference type="AlphaFoldDB" id="A0A1R3JBW1"/>
<feature type="coiled-coil region" evidence="1">
    <location>
        <begin position="352"/>
        <end position="393"/>
    </location>
</feature>